<comment type="caution">
    <text evidence="1">The sequence shown here is derived from an EMBL/GenBank/DDBJ whole genome shotgun (WGS) entry which is preliminary data.</text>
</comment>
<dbReference type="Proteomes" id="UP000557857">
    <property type="component" value="Unassembled WGS sequence"/>
</dbReference>
<accession>A0A848MWJ6</accession>
<organism evidence="1 2">
    <name type="scientific">Enterococcus mundtii</name>
    <dbReference type="NCBI Taxonomy" id="53346"/>
    <lineage>
        <taxon>Bacteria</taxon>
        <taxon>Bacillati</taxon>
        <taxon>Bacillota</taxon>
        <taxon>Bacilli</taxon>
        <taxon>Lactobacillales</taxon>
        <taxon>Enterococcaceae</taxon>
        <taxon>Enterococcus</taxon>
    </lineage>
</organism>
<dbReference type="Pfam" id="PF17362">
    <property type="entry name" value="pXO2-34"/>
    <property type="match status" value="1"/>
</dbReference>
<dbReference type="RefSeq" id="WP_169059360.1">
    <property type="nucleotide sequence ID" value="NZ_JABCAG010000164.1"/>
</dbReference>
<proteinExistence type="predicted"/>
<gene>
    <name evidence="1" type="ORF">HI921_16165</name>
</gene>
<dbReference type="AlphaFoldDB" id="A0A848MWJ6"/>
<dbReference type="InterPro" id="IPR020270">
    <property type="entry name" value="Plasmid_pXO2-34"/>
</dbReference>
<dbReference type="EMBL" id="JABCAG010000164">
    <property type="protein sequence ID" value="NMP59956.1"/>
    <property type="molecule type" value="Genomic_DNA"/>
</dbReference>
<reference evidence="1 2" key="1">
    <citation type="submission" date="2020-04" db="EMBL/GenBank/DDBJ databases">
        <authorList>
            <person name="Abaymova A."/>
            <person name="Teymurazov M."/>
            <person name="Tazyna O."/>
            <person name="Chatushin Y."/>
            <person name="Svetoch E."/>
            <person name="Pereligyn V."/>
            <person name="Pohylenko V."/>
            <person name="Platonov M."/>
            <person name="Kartsev N."/>
            <person name="Skryabin Y."/>
            <person name="Sizova A."/>
            <person name="Solomentsev V."/>
            <person name="Kislichkina A."/>
            <person name="Bogun A."/>
        </authorList>
    </citation>
    <scope>NUCLEOTIDE SEQUENCE [LARGE SCALE GENOMIC DNA]</scope>
    <source>
        <strain evidence="2">SCPM-O-B-8398 (E28)</strain>
    </source>
</reference>
<evidence type="ECO:0000313" key="1">
    <source>
        <dbReference type="EMBL" id="NMP59956.1"/>
    </source>
</evidence>
<name>A0A848MWJ6_ENTMU</name>
<protein>
    <submittedName>
        <fullName evidence="1">Uncharacterized protein</fullName>
    </submittedName>
</protein>
<evidence type="ECO:0000313" key="2">
    <source>
        <dbReference type="Proteomes" id="UP000557857"/>
    </source>
</evidence>
<sequence>MNKSTRMKPCSPRLILQRAITVRLIDGSIWANLGNGKFVHQTNLTVKEIEVLYPKIKTVVESGGKIMAKKKHLAQSLVMLEPPMKVKDWA</sequence>